<feature type="region of interest" description="Disordered" evidence="1">
    <location>
        <begin position="285"/>
        <end position="331"/>
    </location>
</feature>
<dbReference type="EMBL" id="LGRX02009406">
    <property type="protein sequence ID" value="KAK3271725.1"/>
    <property type="molecule type" value="Genomic_DNA"/>
</dbReference>
<comment type="caution">
    <text evidence="2">The sequence shown here is derived from an EMBL/GenBank/DDBJ whole genome shotgun (WGS) entry which is preliminary data.</text>
</comment>
<proteinExistence type="predicted"/>
<feature type="region of interest" description="Disordered" evidence="1">
    <location>
        <begin position="190"/>
        <end position="251"/>
    </location>
</feature>
<organism evidence="2 3">
    <name type="scientific">Cymbomonas tetramitiformis</name>
    <dbReference type="NCBI Taxonomy" id="36881"/>
    <lineage>
        <taxon>Eukaryota</taxon>
        <taxon>Viridiplantae</taxon>
        <taxon>Chlorophyta</taxon>
        <taxon>Pyramimonadophyceae</taxon>
        <taxon>Pyramimonadales</taxon>
        <taxon>Pyramimonadaceae</taxon>
        <taxon>Cymbomonas</taxon>
    </lineage>
</organism>
<dbReference type="AlphaFoldDB" id="A0AAE0G5N6"/>
<feature type="region of interest" description="Disordered" evidence="1">
    <location>
        <begin position="343"/>
        <end position="362"/>
    </location>
</feature>
<reference evidence="2 3" key="1">
    <citation type="journal article" date="2015" name="Genome Biol. Evol.">
        <title>Comparative Genomics of a Bacterivorous Green Alga Reveals Evolutionary Causalities and Consequences of Phago-Mixotrophic Mode of Nutrition.</title>
        <authorList>
            <person name="Burns J.A."/>
            <person name="Paasch A."/>
            <person name="Narechania A."/>
            <person name="Kim E."/>
        </authorList>
    </citation>
    <scope>NUCLEOTIDE SEQUENCE [LARGE SCALE GENOMIC DNA]</scope>
    <source>
        <strain evidence="2 3">PLY_AMNH</strain>
    </source>
</reference>
<feature type="region of interest" description="Disordered" evidence="1">
    <location>
        <begin position="24"/>
        <end position="60"/>
    </location>
</feature>
<sequence>MDHAKILSDGELLASQVAFDEKFEKREETDFRSSDSEDESEYPVGYYDDSSDDADEECEDVDSHVPFGSEQELPVDTGFYGEPYGGVLEPPLGDAFLPQADLSITNYSIVHDSGELHSEAELDDEVLDDSYTPAEWAAWEADQYEGDSTDATRAKEPVAPFSSPISNAFWKQAIETDEYEYRGIPYTGRKAVQLTPTNSDDSGAGAVTWSKEKLPDSDDDDGAGATDSKHGMDTASPKWEYDTEDDVSEFDDLVADDAEEQAEARRLKRLGLQLIMDDKGELIWVPKGTSPTSPVQPEDQPIPEQKSDAISDDAPAPAVKTESKPKRQPIIIEYRKAVPTRYLVDSDDESELPPRRKRARGN</sequence>
<dbReference type="Proteomes" id="UP001190700">
    <property type="component" value="Unassembled WGS sequence"/>
</dbReference>
<evidence type="ECO:0000256" key="1">
    <source>
        <dbReference type="SAM" id="MobiDB-lite"/>
    </source>
</evidence>
<protein>
    <submittedName>
        <fullName evidence="2">Uncharacterized protein</fullName>
    </submittedName>
</protein>
<gene>
    <name evidence="2" type="ORF">CYMTET_19943</name>
</gene>
<feature type="compositionally biased region" description="Basic and acidic residues" evidence="1">
    <location>
        <begin position="24"/>
        <end position="35"/>
    </location>
</feature>
<feature type="compositionally biased region" description="Acidic residues" evidence="1">
    <location>
        <begin position="49"/>
        <end position="60"/>
    </location>
</feature>
<keyword evidence="3" id="KW-1185">Reference proteome</keyword>
<evidence type="ECO:0000313" key="3">
    <source>
        <dbReference type="Proteomes" id="UP001190700"/>
    </source>
</evidence>
<name>A0AAE0G5N6_9CHLO</name>
<accession>A0AAE0G5N6</accession>
<evidence type="ECO:0000313" key="2">
    <source>
        <dbReference type="EMBL" id="KAK3271725.1"/>
    </source>
</evidence>
<feature type="compositionally biased region" description="Acidic residues" evidence="1">
    <location>
        <begin position="242"/>
        <end position="251"/>
    </location>
</feature>